<accession>A0AA35ZUI2</accession>
<dbReference type="PANTHER" id="PTHR18966">
    <property type="entry name" value="IONOTROPIC GLUTAMATE RECEPTOR"/>
    <property type="match status" value="1"/>
</dbReference>
<keyword evidence="1" id="KW-1133">Transmembrane helix</keyword>
<dbReference type="Proteomes" id="UP001177003">
    <property type="component" value="Chromosome 8"/>
</dbReference>
<keyword evidence="3" id="KW-1185">Reference proteome</keyword>
<sequence>MFQKGSPLVEDVSREIARMRLDGTLGSLESKWFDNHLLVPARNSTMPQALKLNRFGGLFIISGVTSIFALIISVLYILREKMEVHNIISLLVGRNLMSTVKYLLFRNVMQK</sequence>
<protein>
    <recommendedName>
        <fullName evidence="4">Ionotropic glutamate receptor C-terminal domain-containing protein</fullName>
    </recommendedName>
</protein>
<evidence type="ECO:0000313" key="3">
    <source>
        <dbReference type="Proteomes" id="UP001177003"/>
    </source>
</evidence>
<evidence type="ECO:0000256" key="1">
    <source>
        <dbReference type="SAM" id="Phobius"/>
    </source>
</evidence>
<evidence type="ECO:0000313" key="2">
    <source>
        <dbReference type="EMBL" id="CAI9298549.1"/>
    </source>
</evidence>
<keyword evidence="1" id="KW-0472">Membrane</keyword>
<evidence type="ECO:0008006" key="4">
    <source>
        <dbReference type="Google" id="ProtNLM"/>
    </source>
</evidence>
<dbReference type="AlphaFoldDB" id="A0AA35ZUI2"/>
<name>A0AA35ZUI2_LACSI</name>
<dbReference type="SUPFAM" id="SSF53850">
    <property type="entry name" value="Periplasmic binding protein-like II"/>
    <property type="match status" value="1"/>
</dbReference>
<keyword evidence="1" id="KW-0812">Transmembrane</keyword>
<reference evidence="2" key="1">
    <citation type="submission" date="2023-04" db="EMBL/GenBank/DDBJ databases">
        <authorList>
            <person name="Vijverberg K."/>
            <person name="Xiong W."/>
            <person name="Schranz E."/>
        </authorList>
    </citation>
    <scope>NUCLEOTIDE SEQUENCE</scope>
</reference>
<organism evidence="2 3">
    <name type="scientific">Lactuca saligna</name>
    <name type="common">Willowleaf lettuce</name>
    <dbReference type="NCBI Taxonomy" id="75948"/>
    <lineage>
        <taxon>Eukaryota</taxon>
        <taxon>Viridiplantae</taxon>
        <taxon>Streptophyta</taxon>
        <taxon>Embryophyta</taxon>
        <taxon>Tracheophyta</taxon>
        <taxon>Spermatophyta</taxon>
        <taxon>Magnoliopsida</taxon>
        <taxon>eudicotyledons</taxon>
        <taxon>Gunneridae</taxon>
        <taxon>Pentapetalae</taxon>
        <taxon>asterids</taxon>
        <taxon>campanulids</taxon>
        <taxon>Asterales</taxon>
        <taxon>Asteraceae</taxon>
        <taxon>Cichorioideae</taxon>
        <taxon>Cichorieae</taxon>
        <taxon>Lactucinae</taxon>
        <taxon>Lactuca</taxon>
    </lineage>
</organism>
<proteinExistence type="predicted"/>
<dbReference type="EMBL" id="OX465084">
    <property type="protein sequence ID" value="CAI9298549.1"/>
    <property type="molecule type" value="Genomic_DNA"/>
</dbReference>
<dbReference type="InterPro" id="IPR015683">
    <property type="entry name" value="Ionotropic_Glu_rcpt"/>
</dbReference>
<gene>
    <name evidence="2" type="ORF">LSALG_LOCUS37306</name>
</gene>
<feature type="transmembrane region" description="Helical" evidence="1">
    <location>
        <begin position="55"/>
        <end position="78"/>
    </location>
</feature>